<feature type="compositionally biased region" description="Acidic residues" evidence="1">
    <location>
        <begin position="200"/>
        <end position="211"/>
    </location>
</feature>
<accession>A0A8H6X4H8</accession>
<keyword evidence="2" id="KW-0547">Nucleotide-binding</keyword>
<organism evidence="2 3">
    <name type="scientific">Mycena venus</name>
    <dbReference type="NCBI Taxonomy" id="2733690"/>
    <lineage>
        <taxon>Eukaryota</taxon>
        <taxon>Fungi</taxon>
        <taxon>Dikarya</taxon>
        <taxon>Basidiomycota</taxon>
        <taxon>Agaricomycotina</taxon>
        <taxon>Agaricomycetes</taxon>
        <taxon>Agaricomycetidae</taxon>
        <taxon>Agaricales</taxon>
        <taxon>Marasmiineae</taxon>
        <taxon>Mycenaceae</taxon>
        <taxon>Mycena</taxon>
    </lineage>
</organism>
<reference evidence="2" key="1">
    <citation type="submission" date="2020-05" db="EMBL/GenBank/DDBJ databases">
        <title>Mycena genomes resolve the evolution of fungal bioluminescence.</title>
        <authorList>
            <person name="Tsai I.J."/>
        </authorList>
    </citation>
    <scope>NUCLEOTIDE SEQUENCE</scope>
    <source>
        <strain evidence="2">CCC161011</strain>
    </source>
</reference>
<evidence type="ECO:0000313" key="2">
    <source>
        <dbReference type="EMBL" id="KAF7334012.1"/>
    </source>
</evidence>
<evidence type="ECO:0000313" key="3">
    <source>
        <dbReference type="Proteomes" id="UP000620124"/>
    </source>
</evidence>
<proteinExistence type="predicted"/>
<dbReference type="EMBL" id="JACAZI010000027">
    <property type="protein sequence ID" value="KAF7334012.1"/>
    <property type="molecule type" value="Genomic_DNA"/>
</dbReference>
<gene>
    <name evidence="2" type="ORF">MVEN_02306400</name>
</gene>
<dbReference type="GO" id="GO:0005524">
    <property type="term" value="F:ATP binding"/>
    <property type="evidence" value="ECO:0007669"/>
    <property type="project" value="UniProtKB-KW"/>
</dbReference>
<dbReference type="AlphaFoldDB" id="A0A8H6X4H8"/>
<dbReference type="OrthoDB" id="3257623at2759"/>
<sequence length="236" mass="25579">MKKHYPTIIILFVPGGCTGIWQPLDVGIQHLLKLSMKRSAHRNLVEEASQQIKAGKAMHEIRLDTTMRTLRNRSVSWVVQAIEDVGDSAIITRAFEMCRVGSWNLSQASPTSPEALAGLHNLHSTNPTLHVALTQSEMDPTSEEPDHGDGNDPYQGADVYNDCDVPLDIVAAHLPSGGSGIAANFSVDANGGITRSGDAEASDAEPEELDEPAVLGRGQRKNIAARRYQGPAWEEH</sequence>
<protein>
    <submittedName>
        <fullName evidence="2">ATP-binding cassette sub-family A member 6</fullName>
    </submittedName>
</protein>
<feature type="region of interest" description="Disordered" evidence="1">
    <location>
        <begin position="136"/>
        <end position="158"/>
    </location>
</feature>
<dbReference type="Proteomes" id="UP000620124">
    <property type="component" value="Unassembled WGS sequence"/>
</dbReference>
<comment type="caution">
    <text evidence="2">The sequence shown here is derived from an EMBL/GenBank/DDBJ whole genome shotgun (WGS) entry which is preliminary data.</text>
</comment>
<name>A0A8H6X4H8_9AGAR</name>
<evidence type="ECO:0000256" key="1">
    <source>
        <dbReference type="SAM" id="MobiDB-lite"/>
    </source>
</evidence>
<keyword evidence="2" id="KW-0067">ATP-binding</keyword>
<keyword evidence="3" id="KW-1185">Reference proteome</keyword>
<feature type="region of interest" description="Disordered" evidence="1">
    <location>
        <begin position="193"/>
        <end position="236"/>
    </location>
</feature>